<dbReference type="RefSeq" id="WP_281244220.1">
    <property type="nucleotide sequence ID" value="NZ_FOGT01000004.1"/>
</dbReference>
<evidence type="ECO:0000313" key="1">
    <source>
        <dbReference type="EMBL" id="SER79605.1"/>
    </source>
</evidence>
<dbReference type="STRING" id="1601833.SAMN05518684_10410"/>
<organism evidence="1 2">
    <name type="scientific">Salipaludibacillus aurantiacus</name>
    <dbReference type="NCBI Taxonomy" id="1601833"/>
    <lineage>
        <taxon>Bacteria</taxon>
        <taxon>Bacillati</taxon>
        <taxon>Bacillota</taxon>
        <taxon>Bacilli</taxon>
        <taxon>Bacillales</taxon>
        <taxon>Bacillaceae</taxon>
    </lineage>
</organism>
<gene>
    <name evidence="1" type="ORF">SAMN05518684_10410</name>
</gene>
<dbReference type="AlphaFoldDB" id="A0A1H9S4Q9"/>
<name>A0A1H9S4Q9_9BACI</name>
<accession>A0A1H9S4Q9</accession>
<evidence type="ECO:0000313" key="2">
    <source>
        <dbReference type="Proteomes" id="UP000198571"/>
    </source>
</evidence>
<protein>
    <submittedName>
        <fullName evidence="1">Uncharacterized protein</fullName>
    </submittedName>
</protein>
<sequence>MVYKNMQATVLKGVEEQISADEPKGITQVFNRLKKKGIQN</sequence>
<proteinExistence type="predicted"/>
<reference evidence="2" key="1">
    <citation type="submission" date="2016-10" db="EMBL/GenBank/DDBJ databases">
        <authorList>
            <person name="Varghese N."/>
            <person name="Submissions S."/>
        </authorList>
    </citation>
    <scope>NUCLEOTIDE SEQUENCE [LARGE SCALE GENOMIC DNA]</scope>
    <source>
        <strain evidence="2">S9</strain>
    </source>
</reference>
<dbReference type="Proteomes" id="UP000198571">
    <property type="component" value="Unassembled WGS sequence"/>
</dbReference>
<keyword evidence="2" id="KW-1185">Reference proteome</keyword>
<dbReference type="EMBL" id="FOGT01000004">
    <property type="protein sequence ID" value="SER79605.1"/>
    <property type="molecule type" value="Genomic_DNA"/>
</dbReference>